<evidence type="ECO:0000259" key="3">
    <source>
        <dbReference type="Pfam" id="PF24181"/>
    </source>
</evidence>
<feature type="region of interest" description="Disordered" evidence="1">
    <location>
        <begin position="1133"/>
        <end position="1162"/>
    </location>
</feature>
<keyword evidence="5" id="KW-1185">Reference proteome</keyword>
<dbReference type="PANTHER" id="PTHR18460:SF3">
    <property type="entry name" value="TELO2-INTERACTING PROTEIN 1 HOMOLOG"/>
    <property type="match status" value="1"/>
</dbReference>
<evidence type="ECO:0000313" key="4">
    <source>
        <dbReference type="EMBL" id="WAR14791.1"/>
    </source>
</evidence>
<feature type="compositionally biased region" description="Polar residues" evidence="1">
    <location>
        <begin position="1136"/>
        <end position="1150"/>
    </location>
</feature>
<dbReference type="InterPro" id="IPR016024">
    <property type="entry name" value="ARM-type_fold"/>
</dbReference>
<dbReference type="Pfam" id="PF24181">
    <property type="entry name" value="TPR_TTI1_C"/>
    <property type="match status" value="1"/>
</dbReference>
<feature type="region of interest" description="Disordered" evidence="1">
    <location>
        <begin position="915"/>
        <end position="941"/>
    </location>
</feature>
<feature type="domain" description="TTI1 N-terminal TPR" evidence="2">
    <location>
        <begin position="192"/>
        <end position="493"/>
    </location>
</feature>
<evidence type="ECO:0000259" key="2">
    <source>
        <dbReference type="Pfam" id="PF24173"/>
    </source>
</evidence>
<feature type="region of interest" description="Disordered" evidence="1">
    <location>
        <begin position="155"/>
        <end position="174"/>
    </location>
</feature>
<dbReference type="Gene3D" id="1.25.10.10">
    <property type="entry name" value="Leucine-rich Repeat Variant"/>
    <property type="match status" value="1"/>
</dbReference>
<feature type="compositionally biased region" description="Polar residues" evidence="1">
    <location>
        <begin position="915"/>
        <end position="925"/>
    </location>
</feature>
<organism evidence="4 5">
    <name type="scientific">Mya arenaria</name>
    <name type="common">Soft-shell clam</name>
    <dbReference type="NCBI Taxonomy" id="6604"/>
    <lineage>
        <taxon>Eukaryota</taxon>
        <taxon>Metazoa</taxon>
        <taxon>Spiralia</taxon>
        <taxon>Lophotrochozoa</taxon>
        <taxon>Mollusca</taxon>
        <taxon>Bivalvia</taxon>
        <taxon>Autobranchia</taxon>
        <taxon>Heteroconchia</taxon>
        <taxon>Euheterodonta</taxon>
        <taxon>Imparidentia</taxon>
        <taxon>Neoheterodontei</taxon>
        <taxon>Myida</taxon>
        <taxon>Myoidea</taxon>
        <taxon>Myidae</taxon>
        <taxon>Mya</taxon>
    </lineage>
</organism>
<proteinExistence type="predicted"/>
<dbReference type="PANTHER" id="PTHR18460">
    <property type="entry name" value="TEL2 INTERACTING PROTEIN 1 TTI1 FAMILY MEMBER"/>
    <property type="match status" value="1"/>
</dbReference>
<gene>
    <name evidence="4" type="ORF">MAR_004896</name>
</gene>
<accession>A0ABY7F150</accession>
<feature type="compositionally biased region" description="Basic and acidic residues" evidence="1">
    <location>
        <begin position="926"/>
        <end position="941"/>
    </location>
</feature>
<sequence>MTTANPAVFIDYRTALNLLAEQQPVYIYQVVQLVGIVGTASLPQTMRTLGLIVNLLPGLSEQADFVTILQKWFTDTQTCEVFGMQLKLRTRIEMIGYSVHGVGGYSVSLTLPYSSQKDMRSVKSQTEGTVAIITVGNPAFPSNVVGVRLQQQQQQQQQQRQQVPHSDRSGQISLTPSSYWHLSLDSRRSEAFSRLKPYCVQLTREHTRENIAELFNALQAVDNVFLQDLQEYVIFPLRIILKQPKKCSQDLYLDLYTCMEYVLGHTRITRWDLFQDIFNTATTMLSCPTDQSKVAKLSEELKLAIIQTLRTLVKNSECSVVQQLYTLLCLPLLGHSVSLLLNIAEIERARNLRILAMELSQCMKADIGNMYASFLPGISKAIYVWMRIISLVLDDKLLELYCQKQAKKSQDQKDLDDRLAGLIVTRDSTWLSTTSSNLCVLVKQVTNVRAHCNWRVRLGLVECAEHLLLHCNNSLKECVPHFLEILVSLIGDDYAKVSEGSRHALELFSSSQAVDQQHRLTEILEENLHKLATSLPRRIQTAGNKVKNLLLSLPHLKKLSLALVQILEMECSDVKIVEERTTITGHGSSAIPSSNVTSCGIVPPKKYFKRFTNERIFDRVRGVCQLLGYHGDVHLLVDHFLDIFHETSLFKLQATLVINEIMLGTTGETAYTNNTKNGRKWQNHSKDELCTVVRMLVDEYLNPANFDLVTSLTTNTGARVQTLDQQLRSLAITLPSPKLGDETAYISNTAFIALWDICHACRYRSIDELIRENADYLMNSISLRLRHLDRNRRCPLVLKVMLQYSSAELLPLIDDTVQEILDSLDDNYAEEAALFMGVLNELAKAVVRWYPEKSDRGKSKAGITGVSANGRTAENDANGERKGATKGCSECGVVLNLNGELTDTSTDYLTEAQKSQNEFGESDAQNDLKPEQDKIDRPILKDGKPVGCKKCHVDNISKDIQKSSCSCNSNSDGLKTTVEVSSVEYLDEDDEIVHGQFDDAEMTNFNFQTSGNDKVSKKRVLNGPVNCVDCQKTLPTKLCAMCSKEEFKTDYVEIEEKKKSKSVQNHIENTGSAQVHCEKVMCASCKFKSKRPDLIGQDTSGSDVINKKIEELAEFFSNLLKLEKEALGEITEEELNNFNPDSSQPDSTDSNMDEPETKPPLPSHIKAVKEVMLRCKHIISSRNPRLRLLVLDTVSQTCVALRKHEDELLPLIHKVWPAFSLCFADEEKLVIIKTEIRGSDLDLIVCSCLPYLHIRQPTTLQKGLTQPSSKSDVTSFMKIFVCEYTYKQRLDMYHPSPAEKVHTQALYRLEMSSGPCVMARNLVCVIQTKAYWKSAMTENGVLCVTTYGFAIILVKKINESHAEVLAFGKL</sequence>
<dbReference type="Pfam" id="PF24173">
    <property type="entry name" value="TPR_TTI1_N"/>
    <property type="match status" value="1"/>
</dbReference>
<dbReference type="InterPro" id="IPR052587">
    <property type="entry name" value="TELO2-interacting_protein_1"/>
</dbReference>
<dbReference type="Pfam" id="PF24176">
    <property type="entry name" value="TPR_TTI1_2nd"/>
    <property type="match status" value="1"/>
</dbReference>
<evidence type="ECO:0000313" key="5">
    <source>
        <dbReference type="Proteomes" id="UP001164746"/>
    </source>
</evidence>
<dbReference type="InterPro" id="IPR049362">
    <property type="entry name" value="TTI1_rpt"/>
</dbReference>
<dbReference type="Proteomes" id="UP001164746">
    <property type="component" value="Chromosome 9"/>
</dbReference>
<dbReference type="Pfam" id="PF21547">
    <property type="entry name" value="TTI1"/>
    <property type="match status" value="1"/>
</dbReference>
<feature type="domain" description="TTI1 C-terminal TPR" evidence="3">
    <location>
        <begin position="1103"/>
        <end position="1233"/>
    </location>
</feature>
<evidence type="ECO:0000256" key="1">
    <source>
        <dbReference type="SAM" id="MobiDB-lite"/>
    </source>
</evidence>
<dbReference type="InterPro" id="IPR057566">
    <property type="entry name" value="TPR_TTI1_N"/>
</dbReference>
<dbReference type="InterPro" id="IPR011989">
    <property type="entry name" value="ARM-like"/>
</dbReference>
<dbReference type="EMBL" id="CP111020">
    <property type="protein sequence ID" value="WAR14791.1"/>
    <property type="molecule type" value="Genomic_DNA"/>
</dbReference>
<feature type="region of interest" description="Disordered" evidence="1">
    <location>
        <begin position="856"/>
        <end position="881"/>
    </location>
</feature>
<protein>
    <submittedName>
        <fullName evidence="4">TTI1-like protein</fullName>
    </submittedName>
</protein>
<reference evidence="4" key="1">
    <citation type="submission" date="2022-11" db="EMBL/GenBank/DDBJ databases">
        <title>Centuries of genome instability and evolution in soft-shell clam transmissible cancer (bioRxiv).</title>
        <authorList>
            <person name="Hart S.F.M."/>
            <person name="Yonemitsu M.A."/>
            <person name="Giersch R.M."/>
            <person name="Beal B.F."/>
            <person name="Arriagada G."/>
            <person name="Davis B.W."/>
            <person name="Ostrander E.A."/>
            <person name="Goff S.P."/>
            <person name="Metzger M.J."/>
        </authorList>
    </citation>
    <scope>NUCLEOTIDE SEQUENCE</scope>
    <source>
        <strain evidence="4">MELC-2E11</strain>
        <tissue evidence="4">Siphon/mantle</tissue>
    </source>
</reference>
<name>A0ABY7F150_MYAAR</name>
<dbReference type="InterPro" id="IPR057567">
    <property type="entry name" value="TPR_TTI1_C"/>
</dbReference>
<dbReference type="SUPFAM" id="SSF48371">
    <property type="entry name" value="ARM repeat"/>
    <property type="match status" value="1"/>
</dbReference>